<feature type="non-terminal residue" evidence="1">
    <location>
        <position position="46"/>
    </location>
</feature>
<gene>
    <name evidence="1" type="ORF">MNBD_ACTINO02-3287</name>
</gene>
<reference evidence="1" key="1">
    <citation type="submission" date="2018-06" db="EMBL/GenBank/DDBJ databases">
        <authorList>
            <person name="Zhirakovskaya E."/>
        </authorList>
    </citation>
    <scope>NUCLEOTIDE SEQUENCE</scope>
</reference>
<sequence length="46" mass="5127">MAWPPGRELARFVNRTGPTGLIRSYETWTETFLGRASGLVGMVTSR</sequence>
<name>A0A3B0RTX0_9ZZZZ</name>
<proteinExistence type="predicted"/>
<protein>
    <submittedName>
        <fullName evidence="1">Uncharacterized protein</fullName>
    </submittedName>
</protein>
<accession>A0A3B0RTX0</accession>
<dbReference type="EMBL" id="UOEK01000107">
    <property type="protein sequence ID" value="VAV96880.1"/>
    <property type="molecule type" value="Genomic_DNA"/>
</dbReference>
<organism evidence="1">
    <name type="scientific">hydrothermal vent metagenome</name>
    <dbReference type="NCBI Taxonomy" id="652676"/>
    <lineage>
        <taxon>unclassified sequences</taxon>
        <taxon>metagenomes</taxon>
        <taxon>ecological metagenomes</taxon>
    </lineage>
</organism>
<dbReference type="AlphaFoldDB" id="A0A3B0RTX0"/>
<evidence type="ECO:0000313" key="1">
    <source>
        <dbReference type="EMBL" id="VAV96880.1"/>
    </source>
</evidence>